<reference evidence="2 3" key="1">
    <citation type="journal article" date="2011" name="J. Bacteriol.">
        <title>Genome sequence of 'Pedosphaera parvula' Ellin514, an aerobic Verrucomicrobial isolate from pasture soil.</title>
        <authorList>
            <person name="Kant R."/>
            <person name="van Passel M.W."/>
            <person name="Sangwan P."/>
            <person name="Palva A."/>
            <person name="Lucas S."/>
            <person name="Copeland A."/>
            <person name="Lapidus A."/>
            <person name="Glavina Del Rio T."/>
            <person name="Dalin E."/>
            <person name="Tice H."/>
            <person name="Bruce D."/>
            <person name="Goodwin L."/>
            <person name="Pitluck S."/>
            <person name="Chertkov O."/>
            <person name="Larimer F.W."/>
            <person name="Land M.L."/>
            <person name="Hauser L."/>
            <person name="Brettin T.S."/>
            <person name="Detter J.C."/>
            <person name="Han S."/>
            <person name="de Vos W.M."/>
            <person name="Janssen P.H."/>
            <person name="Smidt H."/>
        </authorList>
    </citation>
    <scope>NUCLEOTIDE SEQUENCE [LARGE SCALE GENOMIC DNA]</scope>
    <source>
        <strain evidence="2 3">Ellin514</strain>
    </source>
</reference>
<feature type="signal peptide" evidence="1">
    <location>
        <begin position="1"/>
        <end position="26"/>
    </location>
</feature>
<gene>
    <name evidence="2" type="ORF">Cflav_PD5032</name>
</gene>
<evidence type="ECO:0000313" key="2">
    <source>
        <dbReference type="EMBL" id="EEF62397.1"/>
    </source>
</evidence>
<organism evidence="2 3">
    <name type="scientific">Pedosphaera parvula (strain Ellin514)</name>
    <dbReference type="NCBI Taxonomy" id="320771"/>
    <lineage>
        <taxon>Bacteria</taxon>
        <taxon>Pseudomonadati</taxon>
        <taxon>Verrucomicrobiota</taxon>
        <taxon>Pedosphaerae</taxon>
        <taxon>Pedosphaerales</taxon>
        <taxon>Pedosphaeraceae</taxon>
        <taxon>Pedosphaera</taxon>
    </lineage>
</organism>
<keyword evidence="1" id="KW-0732">Signal</keyword>
<dbReference type="EMBL" id="ABOX02000005">
    <property type="protein sequence ID" value="EEF62397.1"/>
    <property type="molecule type" value="Genomic_DNA"/>
</dbReference>
<dbReference type="Proteomes" id="UP000003688">
    <property type="component" value="Unassembled WGS sequence"/>
</dbReference>
<sequence precursor="true">MPDYMTSKKLYFSAGLFAAFNFTATASPITIDLTTAGSSGTANGAIFNQINVQSTGTGVLDPFLRIQQTGTESGYNTSVGTPLDDKAGIWTHDLQLGSLGTVTQNGVSYYKFILDVNETKPGALISLNNFKLYERGSALSVANTLANLTSTSTLKFDMDGAGDTTVNINYALNSGSGSGDISVLVPVSALGVDGSQYLYLYTSFGSPYGSDAGFEEWAAVQGTTTVCAPDGGMTMILLGVAVSGLGLLKRKNS</sequence>
<evidence type="ECO:0000256" key="1">
    <source>
        <dbReference type="SAM" id="SignalP"/>
    </source>
</evidence>
<feature type="chain" id="PRO_5002894778" description="VPDSG-CTERM protein sorting domain-containing protein" evidence="1">
    <location>
        <begin position="27"/>
        <end position="253"/>
    </location>
</feature>
<dbReference type="STRING" id="320771.Cflav_PD5032"/>
<accession>B9XD51</accession>
<proteinExistence type="predicted"/>
<evidence type="ECO:0000313" key="3">
    <source>
        <dbReference type="Proteomes" id="UP000003688"/>
    </source>
</evidence>
<comment type="caution">
    <text evidence="2">The sequence shown here is derived from an EMBL/GenBank/DDBJ whole genome shotgun (WGS) entry which is preliminary data.</text>
</comment>
<dbReference type="AlphaFoldDB" id="B9XD51"/>
<name>B9XD51_PEDPL</name>
<evidence type="ECO:0008006" key="4">
    <source>
        <dbReference type="Google" id="ProtNLM"/>
    </source>
</evidence>
<keyword evidence="3" id="KW-1185">Reference proteome</keyword>
<protein>
    <recommendedName>
        <fullName evidence="4">VPDSG-CTERM protein sorting domain-containing protein</fullName>
    </recommendedName>
</protein>